<dbReference type="GO" id="GO:0016020">
    <property type="term" value="C:membrane"/>
    <property type="evidence" value="ECO:0007669"/>
    <property type="project" value="UniProtKB-UniRule"/>
</dbReference>
<comment type="caution">
    <text evidence="4">The sequence shown here is derived from an EMBL/GenBank/DDBJ whole genome shotgun (WGS) entry which is preliminary data.</text>
</comment>
<keyword evidence="2" id="KW-0812">Transmembrane</keyword>
<evidence type="ECO:0000313" key="4">
    <source>
        <dbReference type="EMBL" id="TFW34180.1"/>
    </source>
</evidence>
<feature type="transmembrane region" description="Helical" evidence="2">
    <location>
        <begin position="320"/>
        <end position="337"/>
    </location>
</feature>
<dbReference type="SUPFAM" id="SSF103088">
    <property type="entry name" value="OmpA-like"/>
    <property type="match status" value="1"/>
</dbReference>
<organism evidence="4 5">
    <name type="scientific">Massilia horti</name>
    <dbReference type="NCBI Taxonomy" id="2562153"/>
    <lineage>
        <taxon>Bacteria</taxon>
        <taxon>Pseudomonadati</taxon>
        <taxon>Pseudomonadota</taxon>
        <taxon>Betaproteobacteria</taxon>
        <taxon>Burkholderiales</taxon>
        <taxon>Oxalobacteraceae</taxon>
        <taxon>Telluria group</taxon>
        <taxon>Massilia</taxon>
    </lineage>
</organism>
<dbReference type="AlphaFoldDB" id="A0A4Y9T3D4"/>
<feature type="domain" description="OmpA-like" evidence="3">
    <location>
        <begin position="435"/>
        <end position="559"/>
    </location>
</feature>
<feature type="transmembrane region" description="Helical" evidence="2">
    <location>
        <begin position="240"/>
        <end position="257"/>
    </location>
</feature>
<evidence type="ECO:0000259" key="3">
    <source>
        <dbReference type="PROSITE" id="PS51123"/>
    </source>
</evidence>
<dbReference type="InterPro" id="IPR006665">
    <property type="entry name" value="OmpA-like"/>
</dbReference>
<reference evidence="4 5" key="1">
    <citation type="submission" date="2019-03" db="EMBL/GenBank/DDBJ databases">
        <title>Draft genome of Massilia hortus sp. nov., a novel bacterial species of the Oxalobacteraceae family.</title>
        <authorList>
            <person name="Peta V."/>
            <person name="Raths R."/>
            <person name="Bucking H."/>
        </authorList>
    </citation>
    <scope>NUCLEOTIDE SEQUENCE [LARGE SCALE GENOMIC DNA]</scope>
    <source>
        <strain evidence="4 5">ONC3</strain>
    </source>
</reference>
<proteinExistence type="predicted"/>
<evidence type="ECO:0000256" key="2">
    <source>
        <dbReference type="SAM" id="Phobius"/>
    </source>
</evidence>
<feature type="transmembrane region" description="Helical" evidence="2">
    <location>
        <begin position="168"/>
        <end position="191"/>
    </location>
</feature>
<evidence type="ECO:0000313" key="5">
    <source>
        <dbReference type="Proteomes" id="UP000297258"/>
    </source>
</evidence>
<accession>A0A4Y9T3D4</accession>
<name>A0A4Y9T3D4_9BURK</name>
<dbReference type="Gene3D" id="3.30.1330.60">
    <property type="entry name" value="OmpA-like domain"/>
    <property type="match status" value="1"/>
</dbReference>
<dbReference type="PROSITE" id="PS51123">
    <property type="entry name" value="OMPA_2"/>
    <property type="match status" value="1"/>
</dbReference>
<feature type="transmembrane region" description="Helical" evidence="2">
    <location>
        <begin position="122"/>
        <end position="148"/>
    </location>
</feature>
<keyword evidence="1 2" id="KW-0472">Membrane</keyword>
<keyword evidence="5" id="KW-1185">Reference proteome</keyword>
<dbReference type="OrthoDB" id="8781884at2"/>
<gene>
    <name evidence="4" type="ORF">E4O92_04435</name>
</gene>
<sequence length="559" mass="61507">MIVSAGSRIVTPVLGERKMAFWIEKRCILAQQLCCGGSCRGLRLSSRSKTMIFPNGKLDCNNMHIRVCNVVIALVGMRSECDVSATTENLEKMMSRNDQPADEEAIQASKNKLNRKMEGGALIAQFVLKAFAVVNVIAVVAGGALMFLYQLRYNFNAGAFSAGDTLGFVWFILGFLITLFIGLGFGTLAGFPLMRLLHKVAVAGLAIFKRIRRQVGVGQADRWLEDGAPNRLQWEKKQKTMLVAGTVTLLWFGLFIFKMNAQFRIFLIAILAAGMWLSIFVFGELIKNHDRNDDRGPPAKSAHPLGVWFGGLPSKTRNRIVATVVALASQFVFFGYWQDASALAAGFRKQDVSVRLTREDFDSALYQATGKGIVVNSCEQIIPNLTVLHHADILWQNLGSKSLLRFPTVPLGGEESGTVRLELNNSSHNVFGSSSRMPCAEFLSDLLFKEEGSELRTSALPQLASQLSWLQELPSGWFIKVVAHSNADGGEGRKPVETLQQAQALKSHLAKTFGLAPDRVLAVGAEAKFPKQDCTNSGSQRDLCLKIGRRVEVYFVNPD</sequence>
<dbReference type="InterPro" id="IPR036737">
    <property type="entry name" value="OmpA-like_sf"/>
</dbReference>
<dbReference type="EMBL" id="SPUM01000029">
    <property type="protein sequence ID" value="TFW34180.1"/>
    <property type="molecule type" value="Genomic_DNA"/>
</dbReference>
<evidence type="ECO:0000256" key="1">
    <source>
        <dbReference type="PROSITE-ProRule" id="PRU00473"/>
    </source>
</evidence>
<dbReference type="Proteomes" id="UP000297258">
    <property type="component" value="Unassembled WGS sequence"/>
</dbReference>
<keyword evidence="2" id="KW-1133">Transmembrane helix</keyword>
<feature type="transmembrane region" description="Helical" evidence="2">
    <location>
        <begin position="263"/>
        <end position="286"/>
    </location>
</feature>
<protein>
    <recommendedName>
        <fullName evidence="3">OmpA-like domain-containing protein</fullName>
    </recommendedName>
</protein>